<keyword evidence="1" id="KW-0175">Coiled coil</keyword>
<dbReference type="PANTHER" id="PTHR28661:SF1">
    <property type="entry name" value="MICROTUBULE NUCLEATION FACTOR SSNA1"/>
    <property type="match status" value="1"/>
</dbReference>
<dbReference type="InterPro" id="IPR033362">
    <property type="entry name" value="SSNA1_fam"/>
</dbReference>
<name>A0A2P6VPV5_9CHLO</name>
<evidence type="ECO:0000313" key="4">
    <source>
        <dbReference type="Proteomes" id="UP000239649"/>
    </source>
</evidence>
<dbReference type="EMBL" id="LHPF02000001">
    <property type="protein sequence ID" value="PSC76109.1"/>
    <property type="molecule type" value="Genomic_DNA"/>
</dbReference>
<feature type="coiled-coil region" evidence="1">
    <location>
        <begin position="19"/>
        <end position="53"/>
    </location>
</feature>
<comment type="caution">
    <text evidence="3">The sequence shown here is derived from an EMBL/GenBank/DDBJ whole genome shotgun (WGS) entry which is preliminary data.</text>
</comment>
<sequence>MAQRATQLQAHGAELCRCLEDLRQRRSELLISAREEEAERARLAQDLAVLQLEDSLTQKRDAKQAFDRVITQTEASLNKIVESSTMLLTVAKRSAQEVAALSPGKLPPPPRVVVDTAA</sequence>
<dbReference type="AlphaFoldDB" id="A0A2P6VPV5"/>
<keyword evidence="4" id="KW-1185">Reference proteome</keyword>
<proteinExistence type="predicted"/>
<gene>
    <name evidence="3" type="primary">g803</name>
    <name evidence="3" type="ORF">C2E20_0803</name>
</gene>
<reference evidence="3 4" key="1">
    <citation type="journal article" date="2018" name="Plant J.">
        <title>Genome sequences of Chlorella sorokiniana UTEX 1602 and Micractinium conductrix SAG 241.80: implications to maltose excretion by a green alga.</title>
        <authorList>
            <person name="Arriola M.B."/>
            <person name="Velmurugan N."/>
            <person name="Zhang Y."/>
            <person name="Plunkett M.H."/>
            <person name="Hondzo H."/>
            <person name="Barney B.M."/>
        </authorList>
    </citation>
    <scope>NUCLEOTIDE SEQUENCE [LARGE SCALE GENOMIC DNA]</scope>
    <source>
        <strain evidence="3 4">SAG 241.80</strain>
    </source>
</reference>
<accession>A0A2P6VPV5</accession>
<dbReference type="GO" id="GO:0036064">
    <property type="term" value="C:ciliary basal body"/>
    <property type="evidence" value="ECO:0007669"/>
    <property type="project" value="TreeGrafter"/>
</dbReference>
<feature type="region of interest" description="Disordered" evidence="2">
    <location>
        <begin position="98"/>
        <end position="118"/>
    </location>
</feature>
<dbReference type="Proteomes" id="UP000239649">
    <property type="component" value="Unassembled WGS sequence"/>
</dbReference>
<dbReference type="OrthoDB" id="295355at2759"/>
<evidence type="ECO:0000256" key="2">
    <source>
        <dbReference type="SAM" id="MobiDB-lite"/>
    </source>
</evidence>
<dbReference type="PANTHER" id="PTHR28661">
    <property type="entry name" value="SJOEGREN SYNDROME NUCLEAR AUTOANTIGEN 1"/>
    <property type="match status" value="1"/>
</dbReference>
<evidence type="ECO:0000313" key="3">
    <source>
        <dbReference type="EMBL" id="PSC76109.1"/>
    </source>
</evidence>
<protein>
    <submittedName>
        <fullName evidence="3">13 kDa deflagellation-inducible isoform A</fullName>
    </submittedName>
</protein>
<evidence type="ECO:0000256" key="1">
    <source>
        <dbReference type="SAM" id="Coils"/>
    </source>
</evidence>
<organism evidence="3 4">
    <name type="scientific">Micractinium conductrix</name>
    <dbReference type="NCBI Taxonomy" id="554055"/>
    <lineage>
        <taxon>Eukaryota</taxon>
        <taxon>Viridiplantae</taxon>
        <taxon>Chlorophyta</taxon>
        <taxon>core chlorophytes</taxon>
        <taxon>Trebouxiophyceae</taxon>
        <taxon>Chlorellales</taxon>
        <taxon>Chlorellaceae</taxon>
        <taxon>Chlorella clade</taxon>
        <taxon>Micractinium</taxon>
    </lineage>
</organism>